<organism evidence="6 7">
    <name type="scientific">Coraliomargarita akajimensis (strain DSM 45221 / IAM 15411 / JCM 23193 / KCTC 12865 / 04OKA010-24)</name>
    <dbReference type="NCBI Taxonomy" id="583355"/>
    <lineage>
        <taxon>Bacteria</taxon>
        <taxon>Pseudomonadati</taxon>
        <taxon>Verrucomicrobiota</taxon>
        <taxon>Opitutia</taxon>
        <taxon>Puniceicoccales</taxon>
        <taxon>Coraliomargaritaceae</taxon>
        <taxon>Coraliomargarita</taxon>
    </lineage>
</organism>
<feature type="binding site" evidence="2">
    <location>
        <position position="106"/>
    </location>
    <ligand>
        <name>Fe cation</name>
        <dbReference type="ChEBI" id="CHEBI:24875"/>
    </ligand>
</feature>
<dbReference type="PANTHER" id="PTHR43212">
    <property type="entry name" value="QUERCETIN 2,3-DIOXYGENASE"/>
    <property type="match status" value="1"/>
</dbReference>
<reference evidence="6 7" key="1">
    <citation type="journal article" date="2010" name="Stand. Genomic Sci.">
        <title>Complete genome sequence of Coraliomargarita akajimensis type strain (04OKA010-24).</title>
        <authorList>
            <person name="Mavromatis K."/>
            <person name="Abt B."/>
            <person name="Brambilla E."/>
            <person name="Lapidus A."/>
            <person name="Copeland A."/>
            <person name="Deshpande S."/>
            <person name="Nolan M."/>
            <person name="Lucas S."/>
            <person name="Tice H."/>
            <person name="Cheng J.F."/>
            <person name="Han C."/>
            <person name="Detter J.C."/>
            <person name="Woyke T."/>
            <person name="Goodwin L."/>
            <person name="Pitluck S."/>
            <person name="Held B."/>
            <person name="Brettin T."/>
            <person name="Tapia R."/>
            <person name="Ivanova N."/>
            <person name="Mikhailova N."/>
            <person name="Pati A."/>
            <person name="Liolios K."/>
            <person name="Chen A."/>
            <person name="Palaniappan K."/>
            <person name="Land M."/>
            <person name="Hauser L."/>
            <person name="Chang Y.J."/>
            <person name="Jeffries C.D."/>
            <person name="Rohde M."/>
            <person name="Goker M."/>
            <person name="Bristow J."/>
            <person name="Eisen J.A."/>
            <person name="Markowitz V."/>
            <person name="Hugenholtz P."/>
            <person name="Klenk H.P."/>
            <person name="Kyrpides N.C."/>
        </authorList>
    </citation>
    <scope>NUCLEOTIDE SEQUENCE [LARGE SCALE GENOMIC DNA]</scope>
    <source>
        <strain evidence="7">DSM 45221 / IAM 15411 / JCM 23193 / KCTC 12865</strain>
    </source>
</reference>
<name>D5EQG9_CORAD</name>
<feature type="domain" description="Quercetin 2,3-dioxygenase C-terminal cupin" evidence="5">
    <location>
        <begin position="148"/>
        <end position="235"/>
    </location>
</feature>
<dbReference type="Pfam" id="PF02678">
    <property type="entry name" value="Pirin"/>
    <property type="match status" value="1"/>
</dbReference>
<evidence type="ECO:0000256" key="1">
    <source>
        <dbReference type="ARBA" id="ARBA00008416"/>
    </source>
</evidence>
<dbReference type="CDD" id="cd02910">
    <property type="entry name" value="cupin_Yhhw_N"/>
    <property type="match status" value="1"/>
</dbReference>
<comment type="cofactor">
    <cofactor evidence="2">
        <name>Fe cation</name>
        <dbReference type="ChEBI" id="CHEBI:24875"/>
    </cofactor>
    <text evidence="2">Binds 1 Fe cation per subunit.</text>
</comment>
<feature type="domain" description="Pirin N-terminal" evidence="4">
    <location>
        <begin position="12"/>
        <end position="122"/>
    </location>
</feature>
<evidence type="ECO:0000256" key="3">
    <source>
        <dbReference type="RuleBase" id="RU003457"/>
    </source>
</evidence>
<keyword evidence="7" id="KW-1185">Reference proteome</keyword>
<dbReference type="STRING" id="583355.Caka_2768"/>
<dbReference type="SUPFAM" id="SSF51182">
    <property type="entry name" value="RmlC-like cupins"/>
    <property type="match status" value="1"/>
</dbReference>
<evidence type="ECO:0000313" key="7">
    <source>
        <dbReference type="Proteomes" id="UP000000925"/>
    </source>
</evidence>
<evidence type="ECO:0000259" key="4">
    <source>
        <dbReference type="Pfam" id="PF02678"/>
    </source>
</evidence>
<dbReference type="KEGG" id="caa:Caka_2768"/>
<dbReference type="InterPro" id="IPR011051">
    <property type="entry name" value="RmlC_Cupin_sf"/>
</dbReference>
<dbReference type="eggNOG" id="COG1741">
    <property type="taxonomic scope" value="Bacteria"/>
</dbReference>
<keyword evidence="2" id="KW-0408">Iron</keyword>
<dbReference type="PIRSF" id="PIRSF006232">
    <property type="entry name" value="Pirin"/>
    <property type="match status" value="1"/>
</dbReference>
<dbReference type="HOGENOM" id="CLU_064194_2_2_0"/>
<dbReference type="InterPro" id="IPR012093">
    <property type="entry name" value="Pirin"/>
</dbReference>
<gene>
    <name evidence="6" type="ordered locus">Caka_2768</name>
</gene>
<dbReference type="InterPro" id="IPR003829">
    <property type="entry name" value="Pirin_N_dom"/>
</dbReference>
<feature type="binding site" evidence="2">
    <location>
        <position position="62"/>
    </location>
    <ligand>
        <name>Fe cation</name>
        <dbReference type="ChEBI" id="CHEBI:24875"/>
    </ligand>
</feature>
<keyword evidence="2" id="KW-0479">Metal-binding</keyword>
<dbReference type="Gene3D" id="2.60.120.10">
    <property type="entry name" value="Jelly Rolls"/>
    <property type="match status" value="2"/>
</dbReference>
<dbReference type="InterPro" id="IPR014710">
    <property type="entry name" value="RmlC-like_jellyroll"/>
</dbReference>
<dbReference type="AlphaFoldDB" id="D5EQG9"/>
<feature type="binding site" evidence="2">
    <location>
        <position position="60"/>
    </location>
    <ligand>
        <name>Fe cation</name>
        <dbReference type="ChEBI" id="CHEBI:24875"/>
    </ligand>
</feature>
<dbReference type="EMBL" id="CP001998">
    <property type="protein sequence ID" value="ADE55783.1"/>
    <property type="molecule type" value="Genomic_DNA"/>
</dbReference>
<evidence type="ECO:0000259" key="5">
    <source>
        <dbReference type="Pfam" id="PF17954"/>
    </source>
</evidence>
<dbReference type="InterPro" id="IPR041602">
    <property type="entry name" value="Quercetinase_C"/>
</dbReference>
<comment type="similarity">
    <text evidence="1 3">Belongs to the pirin family.</text>
</comment>
<dbReference type="OrthoDB" id="321327at2"/>
<dbReference type="PANTHER" id="PTHR43212:SF3">
    <property type="entry name" value="QUERCETIN 2,3-DIOXYGENASE"/>
    <property type="match status" value="1"/>
</dbReference>
<feature type="binding site" evidence="2">
    <location>
        <position position="104"/>
    </location>
    <ligand>
        <name>Fe cation</name>
        <dbReference type="ChEBI" id="CHEBI:24875"/>
    </ligand>
</feature>
<dbReference type="GO" id="GO:0046872">
    <property type="term" value="F:metal ion binding"/>
    <property type="evidence" value="ECO:0007669"/>
    <property type="project" value="UniProtKB-KW"/>
</dbReference>
<evidence type="ECO:0000256" key="2">
    <source>
        <dbReference type="PIRSR" id="PIRSR006232-1"/>
    </source>
</evidence>
<sequence>MKTQIRVTRAAERMRSKWDWLDSYHSFSFGEHYDPTRMGFGSLRVVNDDIIGPGGGFPMHPHRDMEIVSLVLKGELEHADSMGNGRVIQAGDIQYMGAGTGVRHSEFNPSSTEPTHLLQIWLQPGSKGLEPQYADQQIHGREANQWKLLLSSDGREGSMKIRQDALLYSVELEANHSIEHVTAARRGLWLFVIEGAVDVEGATLGAGDSLEVSGVDSLALLNSAEQTAKVILFDLAL</sequence>
<evidence type="ECO:0000313" key="6">
    <source>
        <dbReference type="EMBL" id="ADE55783.1"/>
    </source>
</evidence>
<protein>
    <submittedName>
        <fullName evidence="6">Pirin domain protein</fullName>
    </submittedName>
</protein>
<dbReference type="RefSeq" id="WP_013044505.1">
    <property type="nucleotide sequence ID" value="NC_014008.1"/>
</dbReference>
<proteinExistence type="inferred from homology"/>
<dbReference type="Proteomes" id="UP000000925">
    <property type="component" value="Chromosome"/>
</dbReference>
<dbReference type="Pfam" id="PF17954">
    <property type="entry name" value="Pirin_C_2"/>
    <property type="match status" value="1"/>
</dbReference>
<accession>D5EQG9</accession>